<protein>
    <submittedName>
        <fullName evidence="2">Uncharacterized protein</fullName>
    </submittedName>
</protein>
<organism evidence="2 3">
    <name type="scientific">Chryseobacterium gambrini</name>
    <dbReference type="NCBI Taxonomy" id="373672"/>
    <lineage>
        <taxon>Bacteria</taxon>
        <taxon>Pseudomonadati</taxon>
        <taxon>Bacteroidota</taxon>
        <taxon>Flavobacteriia</taxon>
        <taxon>Flavobacteriales</taxon>
        <taxon>Weeksellaceae</taxon>
        <taxon>Chryseobacterium group</taxon>
        <taxon>Chryseobacterium</taxon>
    </lineage>
</organism>
<keyword evidence="1" id="KW-0472">Membrane</keyword>
<feature type="transmembrane region" description="Helical" evidence="1">
    <location>
        <begin position="36"/>
        <end position="52"/>
    </location>
</feature>
<name>A0A1N7NEL1_9FLAO</name>
<evidence type="ECO:0000313" key="3">
    <source>
        <dbReference type="Proteomes" id="UP000185781"/>
    </source>
</evidence>
<accession>A0A1N7NEL1</accession>
<dbReference type="EMBL" id="FTOV01000004">
    <property type="protein sequence ID" value="SIS96843.1"/>
    <property type="molecule type" value="Genomic_DNA"/>
</dbReference>
<dbReference type="AlphaFoldDB" id="A0A1N7NEL1"/>
<dbReference type="Proteomes" id="UP000185781">
    <property type="component" value="Unassembled WGS sequence"/>
</dbReference>
<keyword evidence="1" id="KW-0812">Transmembrane</keyword>
<keyword evidence="1" id="KW-1133">Transmembrane helix</keyword>
<gene>
    <name evidence="2" type="ORF">SAMN05421785_104216</name>
</gene>
<proteinExistence type="predicted"/>
<sequence>MVKNIRILWIFYVKLLIPAVLFSLLMNALLGFTADNFGLCFLVFFPAFHYLIYELRFKNEYFFFANFGFSRVFLWIFTFSAGVIVNVITKLI</sequence>
<evidence type="ECO:0000256" key="1">
    <source>
        <dbReference type="SAM" id="Phobius"/>
    </source>
</evidence>
<feature type="transmembrane region" description="Helical" evidence="1">
    <location>
        <begin position="72"/>
        <end position="89"/>
    </location>
</feature>
<reference evidence="2 3" key="1">
    <citation type="submission" date="2017-01" db="EMBL/GenBank/DDBJ databases">
        <authorList>
            <person name="Mah S.A."/>
            <person name="Swanson W.J."/>
            <person name="Moy G.W."/>
            <person name="Vacquier V.D."/>
        </authorList>
    </citation>
    <scope>NUCLEOTIDE SEQUENCE [LARGE SCALE GENOMIC DNA]</scope>
    <source>
        <strain evidence="2 3">DSM 18014</strain>
    </source>
</reference>
<feature type="transmembrane region" description="Helical" evidence="1">
    <location>
        <begin position="7"/>
        <end position="30"/>
    </location>
</feature>
<dbReference type="STRING" id="373672.SAMN05421785_104216"/>
<evidence type="ECO:0000313" key="2">
    <source>
        <dbReference type="EMBL" id="SIS96843.1"/>
    </source>
</evidence>